<dbReference type="EMBL" id="VFSV01000001">
    <property type="protein sequence ID" value="TRD23554.1"/>
    <property type="molecule type" value="Genomic_DNA"/>
</dbReference>
<name>A0A547QAZ8_9RHOB</name>
<comment type="similarity">
    <text evidence="2">Belongs to the OmpP1/FadL family.</text>
</comment>
<evidence type="ECO:0000256" key="2">
    <source>
        <dbReference type="ARBA" id="ARBA00008163"/>
    </source>
</evidence>
<keyword evidence="9" id="KW-1185">Reference proteome</keyword>
<dbReference type="Proteomes" id="UP000318590">
    <property type="component" value="Unassembled WGS sequence"/>
</dbReference>
<evidence type="ECO:0000313" key="8">
    <source>
        <dbReference type="EMBL" id="TRD23554.1"/>
    </source>
</evidence>
<keyword evidence="3" id="KW-1134">Transmembrane beta strand</keyword>
<evidence type="ECO:0000313" key="9">
    <source>
        <dbReference type="Proteomes" id="UP000318590"/>
    </source>
</evidence>
<evidence type="ECO:0000256" key="5">
    <source>
        <dbReference type="ARBA" id="ARBA00022729"/>
    </source>
</evidence>
<accession>A0A547QAZ8</accession>
<dbReference type="SUPFAM" id="SSF56935">
    <property type="entry name" value="Porins"/>
    <property type="match status" value="1"/>
</dbReference>
<protein>
    <recommendedName>
        <fullName evidence="10">Transporter</fullName>
    </recommendedName>
</protein>
<gene>
    <name evidence="8" type="ORF">FEV53_00625</name>
</gene>
<dbReference type="InterPro" id="IPR005017">
    <property type="entry name" value="OMPP1/FadL/TodX"/>
</dbReference>
<proteinExistence type="inferred from homology"/>
<dbReference type="GO" id="GO:0015483">
    <property type="term" value="F:long-chain fatty acid transporting porin activity"/>
    <property type="evidence" value="ECO:0007669"/>
    <property type="project" value="TreeGrafter"/>
</dbReference>
<keyword evidence="7" id="KW-0998">Cell outer membrane</keyword>
<comment type="caution">
    <text evidence="8">The sequence shown here is derived from an EMBL/GenBank/DDBJ whole genome shotgun (WGS) entry which is preliminary data.</text>
</comment>
<organism evidence="8 9">
    <name type="scientific">Palleronia caenipelagi</name>
    <dbReference type="NCBI Taxonomy" id="2489174"/>
    <lineage>
        <taxon>Bacteria</taxon>
        <taxon>Pseudomonadati</taxon>
        <taxon>Pseudomonadota</taxon>
        <taxon>Alphaproteobacteria</taxon>
        <taxon>Rhodobacterales</taxon>
        <taxon>Roseobacteraceae</taxon>
        <taxon>Palleronia</taxon>
    </lineage>
</organism>
<evidence type="ECO:0000256" key="6">
    <source>
        <dbReference type="ARBA" id="ARBA00023136"/>
    </source>
</evidence>
<dbReference type="AlphaFoldDB" id="A0A547QAZ8"/>
<dbReference type="GO" id="GO:0009279">
    <property type="term" value="C:cell outer membrane"/>
    <property type="evidence" value="ECO:0007669"/>
    <property type="project" value="UniProtKB-SubCell"/>
</dbReference>
<evidence type="ECO:0000256" key="3">
    <source>
        <dbReference type="ARBA" id="ARBA00022452"/>
    </source>
</evidence>
<dbReference type="OrthoDB" id="6679728at2"/>
<evidence type="ECO:0000256" key="1">
    <source>
        <dbReference type="ARBA" id="ARBA00004571"/>
    </source>
</evidence>
<keyword evidence="4" id="KW-0812">Transmembrane</keyword>
<dbReference type="PANTHER" id="PTHR35093">
    <property type="entry name" value="OUTER MEMBRANE PROTEIN NMB0088-RELATED"/>
    <property type="match status" value="1"/>
</dbReference>
<evidence type="ECO:0000256" key="7">
    <source>
        <dbReference type="ARBA" id="ARBA00023237"/>
    </source>
</evidence>
<keyword evidence="6" id="KW-0472">Membrane</keyword>
<evidence type="ECO:0008006" key="10">
    <source>
        <dbReference type="Google" id="ProtNLM"/>
    </source>
</evidence>
<dbReference type="PANTHER" id="PTHR35093:SF8">
    <property type="entry name" value="OUTER MEMBRANE PROTEIN NMB0088-RELATED"/>
    <property type="match status" value="1"/>
</dbReference>
<reference evidence="8 9" key="1">
    <citation type="submission" date="2019-06" db="EMBL/GenBank/DDBJ databases">
        <title>Paenimaribius caenipelagi gen. nov., sp. nov., isolated from a tidal flat.</title>
        <authorList>
            <person name="Yoon J.-H."/>
        </authorList>
    </citation>
    <scope>NUCLEOTIDE SEQUENCE [LARGE SCALE GENOMIC DNA]</scope>
    <source>
        <strain evidence="8 9">JBTF-M29</strain>
    </source>
</reference>
<keyword evidence="5" id="KW-0732">Signal</keyword>
<sequence>MGRLAALLVARCARRGARDFGGHAMKRTQLLATAATVALLPAAASAIGLDRSGQDVGVLFSEGNYFEFSAARAFAHVDGRDVNQYVPGTGIVAFPGGAKSGDAAGDFNLFGAGLKYELNDQWSFAVILDQPFGSDVKYNDGPAIPTPGADRSNLLGGTSASVDSEAITALARYKFNDNYSVHGGFHYTRLDADVSLGGLAFAELNGYKVDFDKDGDFGFVVGAAYERPELALRVALTYRQGTTHKMHTKEDVPAYFQQFGLPSRITSTTEIDTPDSVNLDFQTGLNEKTLLFGQIRYAWYEDVKVAPDFFDAVVDPSNDGDSISDIDDGYSLTLGVGRKLTDRLSGSITFGYEHRDDDDLVSPLSPSNGQKSIGLGLAYQATDQIRIAGGVRYVTLGDAKPETGTPDVARAKFDNNHVIVTGMEIGYSF</sequence>
<dbReference type="Gene3D" id="2.40.160.60">
    <property type="entry name" value="Outer membrane protein transport protein (OMPP1/FadL/TodX)"/>
    <property type="match status" value="1"/>
</dbReference>
<evidence type="ECO:0000256" key="4">
    <source>
        <dbReference type="ARBA" id="ARBA00022692"/>
    </source>
</evidence>
<comment type="subcellular location">
    <subcellularLocation>
        <location evidence="1">Cell outer membrane</location>
        <topology evidence="1">Multi-pass membrane protein</topology>
    </subcellularLocation>
</comment>
<dbReference type="Pfam" id="PF03349">
    <property type="entry name" value="Toluene_X"/>
    <property type="match status" value="1"/>
</dbReference>